<proteinExistence type="inferred from homology"/>
<dbReference type="EC" id="2.4.2.1" evidence="5"/>
<dbReference type="NCBIfam" id="TIGR01697">
    <property type="entry name" value="PNPH-PUNA-XAPA"/>
    <property type="match status" value="1"/>
</dbReference>
<dbReference type="PANTHER" id="PTHR11904">
    <property type="entry name" value="METHYLTHIOADENOSINE/PURINE NUCLEOSIDE PHOSPHORYLASE"/>
    <property type="match status" value="1"/>
</dbReference>
<dbReference type="RefSeq" id="WP_248352631.1">
    <property type="nucleotide sequence ID" value="NZ_AP025591.1"/>
</dbReference>
<keyword evidence="8" id="KW-1185">Reference proteome</keyword>
<name>A0ABM7WXM2_9BACT</name>
<sequence>MTRRADLWTRLSYALAWVRGQTDLSPAAGVILGSGLSGFADRLEGATVIPYEQIPGFPLARVAGHPGRLVVGELAADGARVPVIAMQGRVHAYEGWSAEDVAFGARVLCGLGIRALLVTNASGGVNPAYAPGEIVRIADHLNLSGVSPLVGENDDRLGPRFPDMSAPYDARLAALLDEAAAAIGLPLPAGVYACLLGPSYETPAEIRMLRAMGADLVGMSTVPEVIAARHMGVPVAGLSVVTNHAAGLTRHRLSHAEVGLVAERARDRLGALVTAFLARAAG</sequence>
<comment type="function">
    <text evidence="5">The purine nucleoside phosphorylases catalyze the phosphorolytic breakdown of the N-glycosidic bond in the beta-(deoxy)ribonucleoside molecules, with the formation of the corresponding free purine bases and pentose-1-phosphate.</text>
</comment>
<dbReference type="Proteomes" id="UP001162891">
    <property type="component" value="Chromosome"/>
</dbReference>
<reference evidence="8" key="1">
    <citation type="journal article" date="2022" name="Int. J. Syst. Evol. Microbiol.">
        <title>Anaeromyxobacter oryzae sp. nov., Anaeromyxobacter diazotrophicus sp. nov. and Anaeromyxobacter paludicola sp. nov., isolated from paddy soils.</title>
        <authorList>
            <person name="Itoh H."/>
            <person name="Xu Z."/>
            <person name="Mise K."/>
            <person name="Masuda Y."/>
            <person name="Ushijima N."/>
            <person name="Hayakawa C."/>
            <person name="Shiratori Y."/>
            <person name="Senoo K."/>
        </authorList>
    </citation>
    <scope>NUCLEOTIDE SEQUENCE [LARGE SCALE GENOMIC DNA]</scope>
    <source>
        <strain evidence="8">Red232</strain>
    </source>
</reference>
<accession>A0ABM7WXM2</accession>
<evidence type="ECO:0000256" key="5">
    <source>
        <dbReference type="PIRNR" id="PIRNR000477"/>
    </source>
</evidence>
<dbReference type="PANTHER" id="PTHR11904:SF9">
    <property type="entry name" value="PURINE NUCLEOSIDE PHOSPHORYLASE-RELATED"/>
    <property type="match status" value="1"/>
</dbReference>
<evidence type="ECO:0000313" key="8">
    <source>
        <dbReference type="Proteomes" id="UP001162891"/>
    </source>
</evidence>
<dbReference type="Gene3D" id="3.40.50.1580">
    <property type="entry name" value="Nucleoside phosphorylase domain"/>
    <property type="match status" value="1"/>
</dbReference>
<dbReference type="InterPro" id="IPR011268">
    <property type="entry name" value="Purine_phosphorylase"/>
</dbReference>
<keyword evidence="3 5" id="KW-0328">Glycosyltransferase</keyword>
<dbReference type="SUPFAM" id="SSF53167">
    <property type="entry name" value="Purine and uridine phosphorylases"/>
    <property type="match status" value="1"/>
</dbReference>
<dbReference type="Pfam" id="PF01048">
    <property type="entry name" value="PNP_UDP_1"/>
    <property type="match status" value="1"/>
</dbReference>
<gene>
    <name evidence="7" type="ORF">AMOR_32640</name>
</gene>
<evidence type="ECO:0000259" key="6">
    <source>
        <dbReference type="Pfam" id="PF01048"/>
    </source>
</evidence>
<comment type="pathway">
    <text evidence="1 5">Purine metabolism; purine nucleoside salvage.</text>
</comment>
<evidence type="ECO:0000256" key="2">
    <source>
        <dbReference type="ARBA" id="ARBA00006751"/>
    </source>
</evidence>
<dbReference type="CDD" id="cd09009">
    <property type="entry name" value="PNP-EcPNPII_like"/>
    <property type="match status" value="1"/>
</dbReference>
<protein>
    <recommendedName>
        <fullName evidence="5">Purine nucleoside phosphorylase</fullName>
        <ecNumber evidence="5">2.4.2.1</ecNumber>
    </recommendedName>
    <alternativeName>
        <fullName evidence="5">Inosine-guanosine phosphorylase</fullName>
    </alternativeName>
</protein>
<dbReference type="InterPro" id="IPR035994">
    <property type="entry name" value="Nucleoside_phosphorylase_sf"/>
</dbReference>
<evidence type="ECO:0000256" key="1">
    <source>
        <dbReference type="ARBA" id="ARBA00005058"/>
    </source>
</evidence>
<evidence type="ECO:0000256" key="4">
    <source>
        <dbReference type="ARBA" id="ARBA00022679"/>
    </source>
</evidence>
<dbReference type="PIRSF" id="PIRSF000477">
    <property type="entry name" value="PurNPase"/>
    <property type="match status" value="1"/>
</dbReference>
<evidence type="ECO:0000313" key="7">
    <source>
        <dbReference type="EMBL" id="BDG04268.1"/>
    </source>
</evidence>
<keyword evidence="4 5" id="KW-0808">Transferase</keyword>
<organism evidence="7 8">
    <name type="scientific">Anaeromyxobacter oryzae</name>
    <dbReference type="NCBI Taxonomy" id="2918170"/>
    <lineage>
        <taxon>Bacteria</taxon>
        <taxon>Pseudomonadati</taxon>
        <taxon>Myxococcota</taxon>
        <taxon>Myxococcia</taxon>
        <taxon>Myxococcales</taxon>
        <taxon>Cystobacterineae</taxon>
        <taxon>Anaeromyxobacteraceae</taxon>
        <taxon>Anaeromyxobacter</taxon>
    </lineage>
</organism>
<evidence type="ECO:0000256" key="3">
    <source>
        <dbReference type="ARBA" id="ARBA00022676"/>
    </source>
</evidence>
<dbReference type="InterPro" id="IPR000845">
    <property type="entry name" value="Nucleoside_phosphorylase_d"/>
</dbReference>
<dbReference type="NCBIfam" id="NF006054">
    <property type="entry name" value="PRK08202.1"/>
    <property type="match status" value="1"/>
</dbReference>
<comment type="similarity">
    <text evidence="2 5">Belongs to the PNP/MTAP phosphorylase family.</text>
</comment>
<dbReference type="EMBL" id="AP025591">
    <property type="protein sequence ID" value="BDG04268.1"/>
    <property type="molecule type" value="Genomic_DNA"/>
</dbReference>
<feature type="domain" description="Nucleoside phosphorylase" evidence="6">
    <location>
        <begin position="29"/>
        <end position="278"/>
    </location>
</feature>